<accession>A0A3M6V4H6</accession>
<dbReference type="Pfam" id="PF00618">
    <property type="entry name" value="RasGEF_N"/>
    <property type="match status" value="1"/>
</dbReference>
<dbReference type="GO" id="GO:0046982">
    <property type="term" value="F:protein heterodimerization activity"/>
    <property type="evidence" value="ECO:0007669"/>
    <property type="project" value="InterPro"/>
</dbReference>
<dbReference type="EMBL" id="RCHS01000100">
    <property type="protein sequence ID" value="RMX60811.1"/>
    <property type="molecule type" value="Genomic_DNA"/>
</dbReference>
<dbReference type="InterPro" id="IPR036964">
    <property type="entry name" value="RASGEF_cat_dom_sf"/>
</dbReference>
<dbReference type="InterPro" id="IPR001849">
    <property type="entry name" value="PH_domain"/>
</dbReference>
<feature type="compositionally biased region" description="Pro residues" evidence="3">
    <location>
        <begin position="1129"/>
        <end position="1139"/>
    </location>
</feature>
<dbReference type="Gene3D" id="1.10.840.10">
    <property type="entry name" value="Ras guanine-nucleotide exchange factors catalytic domain"/>
    <property type="match status" value="1"/>
</dbReference>
<dbReference type="PROSITE" id="PS50009">
    <property type="entry name" value="RASGEF_CAT"/>
    <property type="match status" value="1"/>
</dbReference>
<dbReference type="InterPro" id="IPR023578">
    <property type="entry name" value="Ras_GEF_dom_sf"/>
</dbReference>
<dbReference type="Pfam" id="PF22697">
    <property type="entry name" value="SOS1_NGEF_PH"/>
    <property type="match status" value="1"/>
</dbReference>
<evidence type="ECO:0000313" key="9">
    <source>
        <dbReference type="Proteomes" id="UP000275408"/>
    </source>
</evidence>
<gene>
    <name evidence="8" type="ORF">pdam_00007801</name>
</gene>
<dbReference type="PROSITE" id="PS00720">
    <property type="entry name" value="RASGEF"/>
    <property type="match status" value="1"/>
</dbReference>
<dbReference type="PANTHER" id="PTHR23113:SF363">
    <property type="entry name" value="PROTEIN SON OF SEVENLESS"/>
    <property type="match status" value="1"/>
</dbReference>
<dbReference type="SMART" id="SM00233">
    <property type="entry name" value="PH"/>
    <property type="match status" value="1"/>
</dbReference>
<dbReference type="CDD" id="cd22914">
    <property type="entry name" value="HFD_SOS1_rpt1"/>
    <property type="match status" value="1"/>
</dbReference>
<dbReference type="CDD" id="cd22915">
    <property type="entry name" value="HFD_SOS1_rpt2"/>
    <property type="match status" value="1"/>
</dbReference>
<keyword evidence="9" id="KW-1185">Reference proteome</keyword>
<dbReference type="Proteomes" id="UP000275408">
    <property type="component" value="Unassembled WGS sequence"/>
</dbReference>
<dbReference type="GO" id="GO:0005085">
    <property type="term" value="F:guanyl-nucleotide exchange factor activity"/>
    <property type="evidence" value="ECO:0007669"/>
    <property type="project" value="UniProtKB-KW"/>
</dbReference>
<dbReference type="InterPro" id="IPR001895">
    <property type="entry name" value="RASGEF_cat_dom"/>
</dbReference>
<feature type="domain" description="DH" evidence="6">
    <location>
        <begin position="193"/>
        <end position="390"/>
    </location>
</feature>
<dbReference type="InterPro" id="IPR009072">
    <property type="entry name" value="Histone-fold"/>
</dbReference>
<feature type="domain" description="N-terminal Ras-GEF" evidence="7">
    <location>
        <begin position="599"/>
        <end position="743"/>
    </location>
</feature>
<dbReference type="Gene3D" id="1.20.870.10">
    <property type="entry name" value="Son of sevenless (SoS) protein Chain: S domain 1"/>
    <property type="match status" value="1"/>
</dbReference>
<sequence length="1252" mass="143503">MPISEYENNLTATKWKGMFVPALRKVQSQVHPALKVHDEALEYIESLIVQLMNHLCACQPRSVADVEERVMSSFPHPIDKWAIADAQAAIERGRKRNPVVLPADKVHAIIKDILGFRVESQVSLYIVAVMEYISADILKLAGNYVKNIRHVEITCQDIKVALFADKVLMDMFHPDDVETSVEAETLSSQAALTYDEVVREMMIAEAQYIRDLNMIIKVFRAPFIEAKDLFLHEDISRIFSNITDIYEFSVTLLGLLEAAIEVADEGKQPAIGECFEEMAENAEFEVYYTYTSEQTASASKQYRHLGIGGKLSELLLRTPVDEYFKAKGPGFKEAVQYCLPKMLMMPVHHCLHYFDLIKLLLRTSPDEDDIESLEQAQSALGPLQAQMERIVQSLGNITKRREDQFTKAQKRKSGAFRSAAVIMNELQRSIEGWEGRDISQSCTEVMKEGTLGKIHPNKRDTERYCFLLDGLLICCKQNTRLSLTGPSPEYRLKEKYYIRKIEINNLDDTEDVKNAFEIVDRDQPKAVFTCKTEEEKNEWMSVLMTIYMRSTLDRMLDHLLLEEEKAIPLRMPSPEEYCFAVKDAEDNIVFEDGQGSTSNAPVIKGGTLIKLIERLTHHKYADPTFVRTFLTTYRSFCKPTELLGYLIQRFEIPEPPPSEQDELAMARGEPVVREDLKRFRKEYAQPVQLRVLNVIRHWVDNHCYDFERDSQLLTKLNEFLDTVKGKAMRRWVESIKKVIARKTNSDNDIAPEITFEKEPPPTEWHIAACNDIERFDILTLHPIEIARQLTIIESELYRAVRPSELVGSVWTKEDIKYLTSPNLLKMIHHTNKITMWFEKSMLEFANLEERVAVLNRVIDILTVFQELNNFNGILEVVSAINSSPIFRLNHTFAELSPRRKQILEEAKELSSDHYKKYIEKLRSINPPCVPFFGMYLTNILKTEEGNPDFLPNYPKGIINFSKRRKVAEITGEIQQYQNQPYCLQKESFITEYLETLDPFEGRSDKEMEDYLYDLSLEIEPRNCRQLVKHPRKTDISLRSPGTRPSYLQSRLSITSQTSLRRSASQASYIFLPDSDMFPSTTSLSPSTPRTPLSTISFLPPDSISETISESPLLEDTEPDYVNIENFPEQEPPPDIPPRKPSNQTKHRAASVNGDRPSEHVTSPIRRQMSDIIPSIPRKPTKSVTIDRCQNIAQDDDDAPPIPPREPNRGPRRIPPPIPPRVPGGHEPMTGNVELTNHEDAPPPALPPKTKRS</sequence>
<dbReference type="Gene3D" id="1.10.20.10">
    <property type="entry name" value="Histone, subunit A"/>
    <property type="match status" value="1"/>
</dbReference>
<feature type="domain" description="Ras-GEF" evidence="5">
    <location>
        <begin position="781"/>
        <end position="1021"/>
    </location>
</feature>
<evidence type="ECO:0000256" key="3">
    <source>
        <dbReference type="SAM" id="MobiDB-lite"/>
    </source>
</evidence>
<dbReference type="PROSITE" id="PS50010">
    <property type="entry name" value="DH_2"/>
    <property type="match status" value="1"/>
</dbReference>
<dbReference type="CDD" id="cd06224">
    <property type="entry name" value="REM"/>
    <property type="match status" value="1"/>
</dbReference>
<evidence type="ECO:0000259" key="5">
    <source>
        <dbReference type="PROSITE" id="PS50009"/>
    </source>
</evidence>
<evidence type="ECO:0000256" key="1">
    <source>
        <dbReference type="ARBA" id="ARBA00022658"/>
    </source>
</evidence>
<dbReference type="GO" id="GO:0005886">
    <property type="term" value="C:plasma membrane"/>
    <property type="evidence" value="ECO:0007669"/>
    <property type="project" value="TreeGrafter"/>
</dbReference>
<dbReference type="AlphaFoldDB" id="A0A3M6V4H6"/>
<dbReference type="FunFam" id="1.10.20.10:FF:000029">
    <property type="entry name" value="son of sevenless homolog 1 isoform X1"/>
    <property type="match status" value="1"/>
</dbReference>
<name>A0A3M6V4H6_POCDA</name>
<dbReference type="SMART" id="SM00147">
    <property type="entry name" value="RasGEF"/>
    <property type="match status" value="1"/>
</dbReference>
<dbReference type="Pfam" id="PF00621">
    <property type="entry name" value="RhoGEF"/>
    <property type="match status" value="1"/>
</dbReference>
<dbReference type="InterPro" id="IPR000651">
    <property type="entry name" value="Ras-like_Gua-exchang_fac_N"/>
</dbReference>
<dbReference type="InterPro" id="IPR019804">
    <property type="entry name" value="Ras_G-nucl-exch_fac_CS"/>
</dbReference>
<feature type="compositionally biased region" description="Low complexity" evidence="3">
    <location>
        <begin position="1079"/>
        <end position="1094"/>
    </location>
</feature>
<dbReference type="CDD" id="cd01261">
    <property type="entry name" value="PH_SOS"/>
    <property type="match status" value="1"/>
</dbReference>
<dbReference type="InterPro" id="IPR008937">
    <property type="entry name" value="Ras-like_GEF"/>
</dbReference>
<evidence type="ECO:0000256" key="2">
    <source>
        <dbReference type="PROSITE-ProRule" id="PRU00168"/>
    </source>
</evidence>
<dbReference type="InterPro" id="IPR011993">
    <property type="entry name" value="PH-like_dom_sf"/>
</dbReference>
<organism evidence="8 9">
    <name type="scientific">Pocillopora damicornis</name>
    <name type="common">Cauliflower coral</name>
    <name type="synonym">Millepora damicornis</name>
    <dbReference type="NCBI Taxonomy" id="46731"/>
    <lineage>
        <taxon>Eukaryota</taxon>
        <taxon>Metazoa</taxon>
        <taxon>Cnidaria</taxon>
        <taxon>Anthozoa</taxon>
        <taxon>Hexacorallia</taxon>
        <taxon>Scleractinia</taxon>
        <taxon>Astrocoeniina</taxon>
        <taxon>Pocilloporidae</taxon>
        <taxon>Pocillopora</taxon>
    </lineage>
</organism>
<evidence type="ECO:0000313" key="8">
    <source>
        <dbReference type="EMBL" id="RMX60811.1"/>
    </source>
</evidence>
<feature type="region of interest" description="Disordered" evidence="3">
    <location>
        <begin position="1079"/>
        <end position="1252"/>
    </location>
</feature>
<dbReference type="PROSITE" id="PS50003">
    <property type="entry name" value="PH_DOMAIN"/>
    <property type="match status" value="1"/>
</dbReference>
<dbReference type="PANTHER" id="PTHR23113">
    <property type="entry name" value="GUANINE NUCLEOTIDE EXCHANGE FACTOR"/>
    <property type="match status" value="1"/>
</dbReference>
<evidence type="ECO:0000259" key="4">
    <source>
        <dbReference type="PROSITE" id="PS50003"/>
    </source>
</evidence>
<dbReference type="SUPFAM" id="SSF48065">
    <property type="entry name" value="DBL homology domain (DH-domain)"/>
    <property type="match status" value="1"/>
</dbReference>
<dbReference type="STRING" id="46731.A0A3M6V4H6"/>
<dbReference type="Gene3D" id="1.20.900.10">
    <property type="entry name" value="Dbl homology (DH) domain"/>
    <property type="match status" value="1"/>
</dbReference>
<reference evidence="8 9" key="1">
    <citation type="journal article" date="2018" name="Sci. Rep.">
        <title>Comparative analysis of the Pocillopora damicornis genome highlights role of immune system in coral evolution.</title>
        <authorList>
            <person name="Cunning R."/>
            <person name="Bay R.A."/>
            <person name="Gillette P."/>
            <person name="Baker A.C."/>
            <person name="Traylor-Knowles N."/>
        </authorList>
    </citation>
    <scope>NUCLEOTIDE SEQUENCE [LARGE SCALE GENOMIC DNA]</scope>
    <source>
        <strain evidence="8">RSMAS</strain>
        <tissue evidence="8">Whole animal</tissue>
    </source>
</reference>
<dbReference type="Gene3D" id="6.10.250.3060">
    <property type="match status" value="1"/>
</dbReference>
<evidence type="ECO:0000259" key="6">
    <source>
        <dbReference type="PROSITE" id="PS50010"/>
    </source>
</evidence>
<dbReference type="Pfam" id="PF00617">
    <property type="entry name" value="RasGEF"/>
    <property type="match status" value="1"/>
</dbReference>
<proteinExistence type="predicted"/>
<dbReference type="CDD" id="cd00155">
    <property type="entry name" value="RasGEF"/>
    <property type="match status" value="1"/>
</dbReference>
<dbReference type="CDD" id="cd00160">
    <property type="entry name" value="RhoGEF"/>
    <property type="match status" value="1"/>
</dbReference>
<dbReference type="SUPFAM" id="SSF50729">
    <property type="entry name" value="PH domain-like"/>
    <property type="match status" value="1"/>
</dbReference>
<dbReference type="SUPFAM" id="SSF47113">
    <property type="entry name" value="Histone-fold"/>
    <property type="match status" value="1"/>
</dbReference>
<dbReference type="Gene3D" id="2.30.29.30">
    <property type="entry name" value="Pleckstrin-homology domain (PH domain)/Phosphotyrosine-binding domain (PTB)"/>
    <property type="match status" value="1"/>
</dbReference>
<dbReference type="InterPro" id="IPR055251">
    <property type="entry name" value="SOS1_NGEF_PH"/>
</dbReference>
<dbReference type="PROSITE" id="PS50212">
    <property type="entry name" value="RASGEF_NTER"/>
    <property type="match status" value="1"/>
</dbReference>
<protein>
    <submittedName>
        <fullName evidence="8">Uncharacterized protein</fullName>
    </submittedName>
</protein>
<dbReference type="GO" id="GO:0007265">
    <property type="term" value="P:Ras protein signal transduction"/>
    <property type="evidence" value="ECO:0007669"/>
    <property type="project" value="TreeGrafter"/>
</dbReference>
<dbReference type="SUPFAM" id="SSF48366">
    <property type="entry name" value="Ras GEF"/>
    <property type="match status" value="1"/>
</dbReference>
<feature type="domain" description="PH" evidence="4">
    <location>
        <begin position="444"/>
        <end position="548"/>
    </location>
</feature>
<comment type="caution">
    <text evidence="8">The sequence shown here is derived from an EMBL/GenBank/DDBJ whole genome shotgun (WGS) entry which is preliminary data.</text>
</comment>
<dbReference type="InterPro" id="IPR035899">
    <property type="entry name" value="DBL_dom_sf"/>
</dbReference>
<keyword evidence="1 2" id="KW-0344">Guanine-nucleotide releasing factor</keyword>
<dbReference type="SMART" id="SM00325">
    <property type="entry name" value="RhoGEF"/>
    <property type="match status" value="1"/>
</dbReference>
<dbReference type="InterPro" id="IPR000219">
    <property type="entry name" value="DH_dom"/>
</dbReference>
<dbReference type="OMA" id="KNTHRED"/>
<dbReference type="SMART" id="SM00229">
    <property type="entry name" value="RasGEFN"/>
    <property type="match status" value="1"/>
</dbReference>
<feature type="compositionally biased region" description="Pro residues" evidence="3">
    <location>
        <begin position="1212"/>
        <end position="1221"/>
    </location>
</feature>
<dbReference type="OrthoDB" id="546434at2759"/>
<evidence type="ECO:0000259" key="7">
    <source>
        <dbReference type="PROSITE" id="PS50212"/>
    </source>
</evidence>